<reference evidence="2 3" key="1">
    <citation type="submission" date="2024-01" db="EMBL/GenBank/DDBJ databases">
        <title>The genomes of 5 underutilized Papilionoideae crops provide insights into root nodulation and disease resistanc.</title>
        <authorList>
            <person name="Jiang F."/>
        </authorList>
    </citation>
    <scope>NUCLEOTIDE SEQUENCE [LARGE SCALE GENOMIC DNA]</scope>
    <source>
        <strain evidence="2">LVBAO_FW01</strain>
        <tissue evidence="2">Leaves</tissue>
    </source>
</reference>
<dbReference type="AlphaFoldDB" id="A0AAN9QK78"/>
<accession>A0AAN9QK78</accession>
<protein>
    <submittedName>
        <fullName evidence="2">Uncharacterized protein</fullName>
    </submittedName>
</protein>
<proteinExistence type="predicted"/>
<gene>
    <name evidence="2" type="ORF">VNO77_19105</name>
</gene>
<evidence type="ECO:0000313" key="2">
    <source>
        <dbReference type="EMBL" id="KAK7338494.1"/>
    </source>
</evidence>
<name>A0AAN9QK78_CANGL</name>
<evidence type="ECO:0000256" key="1">
    <source>
        <dbReference type="SAM" id="MobiDB-lite"/>
    </source>
</evidence>
<comment type="caution">
    <text evidence="2">The sequence shown here is derived from an EMBL/GenBank/DDBJ whole genome shotgun (WGS) entry which is preliminary data.</text>
</comment>
<dbReference type="EMBL" id="JAYMYQ010000004">
    <property type="protein sequence ID" value="KAK7338494.1"/>
    <property type="molecule type" value="Genomic_DNA"/>
</dbReference>
<dbReference type="Proteomes" id="UP001367508">
    <property type="component" value="Unassembled WGS sequence"/>
</dbReference>
<sequence length="77" mass="9074">MQVENRSGCGSNVNQFEARQADNGKGSRRHQMWNCLMNMITRGLEEIIGMPYKRMLEEKPRMKRLEIIDEGKKRLFS</sequence>
<organism evidence="2 3">
    <name type="scientific">Canavalia gladiata</name>
    <name type="common">Sword bean</name>
    <name type="synonym">Dolichos gladiatus</name>
    <dbReference type="NCBI Taxonomy" id="3824"/>
    <lineage>
        <taxon>Eukaryota</taxon>
        <taxon>Viridiplantae</taxon>
        <taxon>Streptophyta</taxon>
        <taxon>Embryophyta</taxon>
        <taxon>Tracheophyta</taxon>
        <taxon>Spermatophyta</taxon>
        <taxon>Magnoliopsida</taxon>
        <taxon>eudicotyledons</taxon>
        <taxon>Gunneridae</taxon>
        <taxon>Pentapetalae</taxon>
        <taxon>rosids</taxon>
        <taxon>fabids</taxon>
        <taxon>Fabales</taxon>
        <taxon>Fabaceae</taxon>
        <taxon>Papilionoideae</taxon>
        <taxon>50 kb inversion clade</taxon>
        <taxon>NPAAA clade</taxon>
        <taxon>indigoferoid/millettioid clade</taxon>
        <taxon>Phaseoleae</taxon>
        <taxon>Canavalia</taxon>
    </lineage>
</organism>
<keyword evidence="3" id="KW-1185">Reference proteome</keyword>
<feature type="region of interest" description="Disordered" evidence="1">
    <location>
        <begin position="1"/>
        <end position="28"/>
    </location>
</feature>
<feature type="compositionally biased region" description="Polar residues" evidence="1">
    <location>
        <begin position="1"/>
        <end position="17"/>
    </location>
</feature>
<evidence type="ECO:0000313" key="3">
    <source>
        <dbReference type="Proteomes" id="UP001367508"/>
    </source>
</evidence>